<organism evidence="1 2">
    <name type="scientific">Neogobius melanostomus</name>
    <name type="common">round goby</name>
    <dbReference type="NCBI Taxonomy" id="47308"/>
    <lineage>
        <taxon>Eukaryota</taxon>
        <taxon>Metazoa</taxon>
        <taxon>Chordata</taxon>
        <taxon>Craniata</taxon>
        <taxon>Vertebrata</taxon>
        <taxon>Euteleostomi</taxon>
        <taxon>Actinopterygii</taxon>
        <taxon>Neopterygii</taxon>
        <taxon>Teleostei</taxon>
        <taxon>Neoteleostei</taxon>
        <taxon>Acanthomorphata</taxon>
        <taxon>Gobiaria</taxon>
        <taxon>Gobiiformes</taxon>
        <taxon>Gobioidei</taxon>
        <taxon>Gobiidae</taxon>
        <taxon>Benthophilinae</taxon>
        <taxon>Neogobiini</taxon>
        <taxon>Neogobius</taxon>
    </lineage>
</organism>
<reference evidence="1" key="1">
    <citation type="submission" date="2025-08" db="UniProtKB">
        <authorList>
            <consortium name="Ensembl"/>
        </authorList>
    </citation>
    <scope>IDENTIFICATION</scope>
</reference>
<sequence>VAPLPVVHLLVAGLELGLPRPHVYEQVQIPVEQLHGKVIGLQLPPRLLLFGALRRAPVAEQEQAAGLGGAEVEGYGARFLGVPLGERDVGLRGLEGDRVQGGHVFAAEHQVSVQGDLRVALDG</sequence>
<reference evidence="1" key="2">
    <citation type="submission" date="2025-09" db="UniProtKB">
        <authorList>
            <consortium name="Ensembl"/>
        </authorList>
    </citation>
    <scope>IDENTIFICATION</scope>
</reference>
<accession>A0A8C6V3T4</accession>
<dbReference type="AlphaFoldDB" id="A0A8C6V3T4"/>
<protein>
    <submittedName>
        <fullName evidence="1">Uncharacterized protein</fullName>
    </submittedName>
</protein>
<proteinExistence type="predicted"/>
<name>A0A8C6V3T4_9GOBI</name>
<evidence type="ECO:0000313" key="2">
    <source>
        <dbReference type="Proteomes" id="UP000694523"/>
    </source>
</evidence>
<keyword evidence="2" id="KW-1185">Reference proteome</keyword>
<dbReference type="Proteomes" id="UP000694523">
    <property type="component" value="Unplaced"/>
</dbReference>
<dbReference type="Ensembl" id="ENSNMLT00000048240.1">
    <property type="protein sequence ID" value="ENSNMLP00000043454.1"/>
    <property type="gene ID" value="ENSNMLG00000026355.1"/>
</dbReference>
<evidence type="ECO:0000313" key="1">
    <source>
        <dbReference type="Ensembl" id="ENSNMLP00000043454.1"/>
    </source>
</evidence>